<evidence type="ECO:0000313" key="2">
    <source>
        <dbReference type="Proteomes" id="UP001054252"/>
    </source>
</evidence>
<evidence type="ECO:0000313" key="1">
    <source>
        <dbReference type="EMBL" id="GKU89306.1"/>
    </source>
</evidence>
<accession>A0AAV5HPT4</accession>
<dbReference type="EMBL" id="BPVZ01000003">
    <property type="protein sequence ID" value="GKU89306.1"/>
    <property type="molecule type" value="Genomic_DNA"/>
</dbReference>
<dbReference type="PANTHER" id="PTHR34937">
    <property type="entry name" value="OS08G0559800 PROTEIN"/>
    <property type="match status" value="1"/>
</dbReference>
<sequence>MAALEVSDGKLKLRERTCPAAMAAQAATEKSLQPADSKVAKLRDQIKEIMKQLEEAEKREETL</sequence>
<reference evidence="1 2" key="1">
    <citation type="journal article" date="2021" name="Commun. Biol.">
        <title>The genome of Shorea leprosula (Dipterocarpaceae) highlights the ecological relevance of drought in aseasonal tropical rainforests.</title>
        <authorList>
            <person name="Ng K.K.S."/>
            <person name="Kobayashi M.J."/>
            <person name="Fawcett J.A."/>
            <person name="Hatakeyama M."/>
            <person name="Paape T."/>
            <person name="Ng C.H."/>
            <person name="Ang C.C."/>
            <person name="Tnah L.H."/>
            <person name="Lee C.T."/>
            <person name="Nishiyama T."/>
            <person name="Sese J."/>
            <person name="O'Brien M.J."/>
            <person name="Copetti D."/>
            <person name="Mohd Noor M.I."/>
            <person name="Ong R.C."/>
            <person name="Putra M."/>
            <person name="Sireger I.Z."/>
            <person name="Indrioko S."/>
            <person name="Kosugi Y."/>
            <person name="Izuno A."/>
            <person name="Isagi Y."/>
            <person name="Lee S.L."/>
            <person name="Shimizu K.K."/>
        </authorList>
    </citation>
    <scope>NUCLEOTIDE SEQUENCE [LARGE SCALE GENOMIC DNA]</scope>
    <source>
        <strain evidence="1">214</strain>
    </source>
</reference>
<gene>
    <name evidence="1" type="ORF">SLEP1_g3460</name>
</gene>
<proteinExistence type="predicted"/>
<dbReference type="InterPro" id="IPR040300">
    <property type="entry name" value="At3g49055-like"/>
</dbReference>
<protein>
    <submittedName>
        <fullName evidence="1">Uncharacterized protein</fullName>
    </submittedName>
</protein>
<organism evidence="1 2">
    <name type="scientific">Rubroshorea leprosula</name>
    <dbReference type="NCBI Taxonomy" id="152421"/>
    <lineage>
        <taxon>Eukaryota</taxon>
        <taxon>Viridiplantae</taxon>
        <taxon>Streptophyta</taxon>
        <taxon>Embryophyta</taxon>
        <taxon>Tracheophyta</taxon>
        <taxon>Spermatophyta</taxon>
        <taxon>Magnoliopsida</taxon>
        <taxon>eudicotyledons</taxon>
        <taxon>Gunneridae</taxon>
        <taxon>Pentapetalae</taxon>
        <taxon>rosids</taxon>
        <taxon>malvids</taxon>
        <taxon>Malvales</taxon>
        <taxon>Dipterocarpaceae</taxon>
        <taxon>Rubroshorea</taxon>
    </lineage>
</organism>
<dbReference type="PANTHER" id="PTHR34937:SF2">
    <property type="entry name" value="OS08G0559800 PROTEIN"/>
    <property type="match status" value="1"/>
</dbReference>
<dbReference type="AlphaFoldDB" id="A0AAV5HPT4"/>
<comment type="caution">
    <text evidence="1">The sequence shown here is derived from an EMBL/GenBank/DDBJ whole genome shotgun (WGS) entry which is preliminary data.</text>
</comment>
<dbReference type="Proteomes" id="UP001054252">
    <property type="component" value="Unassembled WGS sequence"/>
</dbReference>
<name>A0AAV5HPT4_9ROSI</name>
<keyword evidence="2" id="KW-1185">Reference proteome</keyword>